<feature type="compositionally biased region" description="Low complexity" evidence="1">
    <location>
        <begin position="1"/>
        <end position="12"/>
    </location>
</feature>
<reference evidence="7 8" key="2">
    <citation type="journal article" date="2020" name="Front. Microbiol.">
        <title>Genetic Organization of the aprX-lipA2 Operon Affects the Proteolytic Potential of Pseudomonas Species in Milk.</title>
        <authorList>
            <person name="Maier C."/>
            <person name="Huptas C."/>
            <person name="von Neubeck M."/>
            <person name="Scherer S."/>
            <person name="Wenning M."/>
            <person name="Lucking G."/>
        </authorList>
    </citation>
    <scope>NUCLEOTIDE SEQUENCE [LARGE SCALE GENOMIC DNA]</scope>
    <source>
        <strain evidence="4 7">DSM 16272</strain>
        <strain evidence="3 8">WS 4671</strain>
    </source>
</reference>
<dbReference type="Proteomes" id="UP000552560">
    <property type="component" value="Unassembled WGS sequence"/>
</dbReference>
<evidence type="ECO:0000313" key="3">
    <source>
        <dbReference type="EMBL" id="NMY00780.1"/>
    </source>
</evidence>
<dbReference type="AlphaFoldDB" id="A0A0R3ACY3"/>
<dbReference type="Proteomes" id="UP000537729">
    <property type="component" value="Unassembled WGS sequence"/>
</dbReference>
<dbReference type="EMBL" id="JAAQWE010000047">
    <property type="protein sequence ID" value="NMY00780.1"/>
    <property type="molecule type" value="Genomic_DNA"/>
</dbReference>
<dbReference type="RefSeq" id="WP_017844410.1">
    <property type="nucleotide sequence ID" value="NZ_CP039631.3"/>
</dbReference>
<reference evidence="6" key="1">
    <citation type="submission" date="2019-04" db="EMBL/GenBank/DDBJ databases">
        <title>Complete genome sequence of Pseudomonas veronii strain PVy, a versatile degrader capable of using multiple contaminants as sole carbon sources.</title>
        <authorList>
            <person name="Lopez-Echartea E."/>
            <person name="Ridl J."/>
            <person name="Pajer P."/>
            <person name="Strejcek M."/>
            <person name="Suman J."/>
            <person name="Uhlik O."/>
        </authorList>
    </citation>
    <scope>NUCLEOTIDE SEQUENCE [LARGE SCALE GENOMIC DNA]</scope>
    <source>
        <strain evidence="6">Pvy</strain>
    </source>
</reference>
<dbReference type="EMBL" id="JAEILD010000091">
    <property type="protein sequence ID" value="MBI6651012.1"/>
    <property type="molecule type" value="Genomic_DNA"/>
</dbReference>
<organism evidence="4 7">
    <name type="scientific">Pseudomonas veronii</name>
    <dbReference type="NCBI Taxonomy" id="76761"/>
    <lineage>
        <taxon>Bacteria</taxon>
        <taxon>Pseudomonadati</taxon>
        <taxon>Pseudomonadota</taxon>
        <taxon>Gammaproteobacteria</taxon>
        <taxon>Pseudomonadales</taxon>
        <taxon>Pseudomonadaceae</taxon>
        <taxon>Pseudomonas</taxon>
    </lineage>
</organism>
<evidence type="ECO:0000313" key="2">
    <source>
        <dbReference type="EMBL" id="MBI6651012.1"/>
    </source>
</evidence>
<evidence type="ECO:0000313" key="8">
    <source>
        <dbReference type="Proteomes" id="UP000552560"/>
    </source>
</evidence>
<accession>A0A0R3ACY3</accession>
<evidence type="ECO:0000313" key="4">
    <source>
        <dbReference type="EMBL" id="NMY12575.1"/>
    </source>
</evidence>
<feature type="region of interest" description="Disordered" evidence="1">
    <location>
        <begin position="1"/>
        <end position="43"/>
    </location>
</feature>
<dbReference type="EMBL" id="JAAQWG010000062">
    <property type="protein sequence ID" value="NMY12575.1"/>
    <property type="molecule type" value="Genomic_DNA"/>
</dbReference>
<gene>
    <name evidence="5" type="ORF">E4167_04000</name>
    <name evidence="4" type="ORF">HBO38_29825</name>
    <name evidence="3" type="ORF">HBO43_29830</name>
    <name evidence="2" type="ORF">YA0849_18585</name>
</gene>
<reference evidence="2 9" key="4">
    <citation type="submission" date="2020-12" db="EMBL/GenBank/DDBJ databases">
        <title>Comparative genomic insights into the epidemiology and virulence of plant pathogenic Pseudomonads from Turkey.</title>
        <authorList>
            <person name="Dillon M."/>
            <person name="Ruiz-Bedoya T."/>
            <person name="Bendalovic-Torma C."/>
            <person name="Guttman K.M."/>
            <person name="Kwak H."/>
            <person name="Middleton M.A."/>
            <person name="Wang P.W."/>
            <person name="Horuz S."/>
            <person name="Aysan Y."/>
            <person name="Guttman D.S."/>
        </authorList>
    </citation>
    <scope>NUCLEOTIDE SEQUENCE [LARGE SCALE GENOMIC DNA]</scope>
    <source>
        <strain evidence="2 9">S4_EA_3a</strain>
    </source>
</reference>
<dbReference type="Proteomes" id="UP000298274">
    <property type="component" value="Chromosome"/>
</dbReference>
<evidence type="ECO:0000313" key="7">
    <source>
        <dbReference type="Proteomes" id="UP000537729"/>
    </source>
</evidence>
<evidence type="ECO:0000256" key="1">
    <source>
        <dbReference type="SAM" id="MobiDB-lite"/>
    </source>
</evidence>
<evidence type="ECO:0000313" key="9">
    <source>
        <dbReference type="Proteomes" id="UP000614123"/>
    </source>
</evidence>
<dbReference type="Proteomes" id="UP000614123">
    <property type="component" value="Unassembled WGS sequence"/>
</dbReference>
<dbReference type="EMBL" id="CP039631">
    <property type="protein sequence ID" value="QCG64814.1"/>
    <property type="molecule type" value="Genomic_DNA"/>
</dbReference>
<keyword evidence="9" id="KW-1185">Reference proteome</keyword>
<sequence length="67" mass="6816">MTIGSIGSYSGASYGGGDANNMSADEADAGMEAVESKKRKDGVKNAYKAAENANTNGIKAAADMLRL</sequence>
<protein>
    <submittedName>
        <fullName evidence="4">Uncharacterized protein</fullName>
    </submittedName>
</protein>
<evidence type="ECO:0000313" key="6">
    <source>
        <dbReference type="Proteomes" id="UP000298274"/>
    </source>
</evidence>
<evidence type="ECO:0000313" key="5">
    <source>
        <dbReference type="EMBL" id="QCG64814.1"/>
    </source>
</evidence>
<reference evidence="5" key="3">
    <citation type="submission" date="2020-01" db="EMBL/GenBank/DDBJ databases">
        <title>Complete genome sequence of Pseudomonas veronii strain PVy, a versatile degrader capable of using multiple contaminants as sole carbon sources.</title>
        <authorList>
            <person name="Lopez-Echartea E."/>
            <person name="Ridl J."/>
            <person name="Pajer P."/>
            <person name="Strejcek M."/>
            <person name="Suman J."/>
            <person name="Uhlik O."/>
        </authorList>
    </citation>
    <scope>NUCLEOTIDE SEQUENCE</scope>
    <source>
        <strain evidence="5">Pvy</strain>
    </source>
</reference>
<name>A0A0R3ACY3_PSEVE</name>
<proteinExistence type="predicted"/>